<comment type="similarity">
    <text evidence="6">Belongs to the TRAPP small subunits family. TRAPPC4 subfamily.</text>
</comment>
<comment type="subcellular location">
    <subcellularLocation>
        <location evidence="7">Endoplasmic reticulum</location>
    </subcellularLocation>
    <subcellularLocation>
        <location evidence="7">Golgi apparatus</location>
        <location evidence="7">cis-Golgi network</location>
    </subcellularLocation>
    <subcellularLocation>
        <location evidence="1">Golgi apparatus</location>
    </subcellularLocation>
</comment>
<dbReference type="EMBL" id="GG662793">
    <property type="protein sequence ID" value="EWS75667.1"/>
    <property type="molecule type" value="Genomic_DNA"/>
</dbReference>
<dbReference type="STRING" id="312017.W7XDL4"/>
<organism evidence="9 10">
    <name type="scientific">Tetrahymena thermophila (strain SB210)</name>
    <dbReference type="NCBI Taxonomy" id="312017"/>
    <lineage>
        <taxon>Eukaryota</taxon>
        <taxon>Sar</taxon>
        <taxon>Alveolata</taxon>
        <taxon>Ciliophora</taxon>
        <taxon>Intramacronucleata</taxon>
        <taxon>Oligohymenophorea</taxon>
        <taxon>Hymenostomatida</taxon>
        <taxon>Tetrahymenina</taxon>
        <taxon>Tetrahymenidae</taxon>
        <taxon>Tetrahymena</taxon>
    </lineage>
</organism>
<evidence type="ECO:0000256" key="2">
    <source>
        <dbReference type="ARBA" id="ARBA00022448"/>
    </source>
</evidence>
<dbReference type="PANTHER" id="PTHR23249:SF15">
    <property type="entry name" value="TRAFFICKING PROTEIN PARTICLE COMPLEX SUBUNIT 4"/>
    <property type="match status" value="1"/>
</dbReference>
<dbReference type="SMART" id="SM01399">
    <property type="entry name" value="Sybindin"/>
    <property type="match status" value="1"/>
</dbReference>
<proteinExistence type="inferred from homology"/>
<keyword evidence="5 7" id="KW-0333">Golgi apparatus</keyword>
<accession>W7XDL4</accession>
<dbReference type="Gene3D" id="3.30.450.70">
    <property type="match status" value="1"/>
</dbReference>
<dbReference type="GO" id="GO:0005783">
    <property type="term" value="C:endoplasmic reticulum"/>
    <property type="evidence" value="ECO:0007669"/>
    <property type="project" value="UniProtKB-SubCell"/>
</dbReference>
<evidence type="ECO:0000256" key="3">
    <source>
        <dbReference type="ARBA" id="ARBA00022824"/>
    </source>
</evidence>
<dbReference type="InterPro" id="IPR007233">
    <property type="entry name" value="TRAPPC"/>
</dbReference>
<keyword evidence="8" id="KW-0812">Transmembrane</keyword>
<dbReference type="PANTHER" id="PTHR23249">
    <property type="entry name" value="TRAFFICKING PROTEIN PARTICLE COMPLEX SUBUNIT"/>
    <property type="match status" value="1"/>
</dbReference>
<name>W7XDL4_TETTS</name>
<dbReference type="GO" id="GO:0030008">
    <property type="term" value="C:TRAPP complex"/>
    <property type="evidence" value="ECO:0007669"/>
    <property type="project" value="UniProtKB-UniRule"/>
</dbReference>
<evidence type="ECO:0000313" key="9">
    <source>
        <dbReference type="EMBL" id="EWS75667.1"/>
    </source>
</evidence>
<keyword evidence="8" id="KW-0472">Membrane</keyword>
<dbReference type="InterPro" id="IPR011012">
    <property type="entry name" value="Longin-like_dom_sf"/>
</dbReference>
<evidence type="ECO:0000256" key="1">
    <source>
        <dbReference type="ARBA" id="ARBA00004555"/>
    </source>
</evidence>
<dbReference type="GO" id="GO:0005794">
    <property type="term" value="C:Golgi apparatus"/>
    <property type="evidence" value="ECO:0007669"/>
    <property type="project" value="UniProtKB-SubCell"/>
</dbReference>
<evidence type="ECO:0000313" key="10">
    <source>
        <dbReference type="Proteomes" id="UP000009168"/>
    </source>
</evidence>
<feature type="transmembrane region" description="Helical" evidence="8">
    <location>
        <begin position="12"/>
        <end position="38"/>
    </location>
</feature>
<dbReference type="GO" id="GO:0006888">
    <property type="term" value="P:endoplasmic reticulum to Golgi vesicle-mediated transport"/>
    <property type="evidence" value="ECO:0007669"/>
    <property type="project" value="UniProtKB-UniRule"/>
</dbReference>
<evidence type="ECO:0000256" key="7">
    <source>
        <dbReference type="RuleBase" id="RU366065"/>
    </source>
</evidence>
<keyword evidence="4 7" id="KW-0931">ER-Golgi transport</keyword>
<dbReference type="GeneID" id="24437508"/>
<keyword evidence="8" id="KW-1133">Transmembrane helix</keyword>
<comment type="subunit">
    <text evidence="7">Part of the multisubunit transport protein particle (TRAPP) complex.</text>
</comment>
<dbReference type="Proteomes" id="UP000009168">
    <property type="component" value="Unassembled WGS sequence"/>
</dbReference>
<evidence type="ECO:0000256" key="4">
    <source>
        <dbReference type="ARBA" id="ARBA00022892"/>
    </source>
</evidence>
<dbReference type="OrthoDB" id="284639at2759"/>
<dbReference type="FunCoup" id="W7XDL4">
    <property type="interactions" value="101"/>
</dbReference>
<gene>
    <name evidence="9" type="ORF">TTHERM_000145609</name>
</gene>
<keyword evidence="3 7" id="KW-0256">Endoplasmic reticulum</keyword>
<protein>
    <recommendedName>
        <fullName evidence="7">Trafficking protein particle complex subunit</fullName>
    </recommendedName>
</protein>
<dbReference type="SUPFAM" id="SSF64356">
    <property type="entry name" value="SNARE-like"/>
    <property type="match status" value="1"/>
</dbReference>
<dbReference type="Pfam" id="PF04099">
    <property type="entry name" value="Sybindin"/>
    <property type="match status" value="1"/>
</dbReference>
<keyword evidence="10" id="KW-1185">Reference proteome</keyword>
<dbReference type="KEGG" id="tet:TTHERM_000145609"/>
<evidence type="ECO:0000256" key="5">
    <source>
        <dbReference type="ARBA" id="ARBA00023034"/>
    </source>
</evidence>
<keyword evidence="2 7" id="KW-0813">Transport</keyword>
<dbReference type="AlphaFoldDB" id="W7XDL4"/>
<dbReference type="InParanoid" id="W7XDL4"/>
<evidence type="ECO:0000256" key="8">
    <source>
        <dbReference type="SAM" id="Phobius"/>
    </source>
</evidence>
<dbReference type="RefSeq" id="XP_012651813.1">
    <property type="nucleotide sequence ID" value="XM_012796359.1"/>
</dbReference>
<sequence length="187" mass="21764">MNFKLSNLLKKYLILFVNLIILVKRILLVSLALANMIIKEKQNFFLLVINSHGSLIFHKNLLRKEMRIDDLVNASSMFYSFNALSNSTLPEHVLNVQKDQNFQFQYQTENRVDTVVSEGFRLSCYHAVTGLKFVLVTAPSNAHEENLNILRQVYKIYSDHVSKDPNYLIDQPIKNKQFDKEISELLE</sequence>
<reference evidence="10" key="1">
    <citation type="journal article" date="2006" name="PLoS Biol.">
        <title>Macronuclear genome sequence of the ciliate Tetrahymena thermophila, a model eukaryote.</title>
        <authorList>
            <person name="Eisen J.A."/>
            <person name="Coyne R.S."/>
            <person name="Wu M."/>
            <person name="Wu D."/>
            <person name="Thiagarajan M."/>
            <person name="Wortman J.R."/>
            <person name="Badger J.H."/>
            <person name="Ren Q."/>
            <person name="Amedeo P."/>
            <person name="Jones K.M."/>
            <person name="Tallon L.J."/>
            <person name="Delcher A.L."/>
            <person name="Salzberg S.L."/>
            <person name="Silva J.C."/>
            <person name="Haas B.J."/>
            <person name="Majoros W.H."/>
            <person name="Farzad M."/>
            <person name="Carlton J.M."/>
            <person name="Smith R.K. Jr."/>
            <person name="Garg J."/>
            <person name="Pearlman R.E."/>
            <person name="Karrer K.M."/>
            <person name="Sun L."/>
            <person name="Manning G."/>
            <person name="Elde N.C."/>
            <person name="Turkewitz A.P."/>
            <person name="Asai D.J."/>
            <person name="Wilkes D.E."/>
            <person name="Wang Y."/>
            <person name="Cai H."/>
            <person name="Collins K."/>
            <person name="Stewart B.A."/>
            <person name="Lee S.R."/>
            <person name="Wilamowska K."/>
            <person name="Weinberg Z."/>
            <person name="Ruzzo W.L."/>
            <person name="Wloga D."/>
            <person name="Gaertig J."/>
            <person name="Frankel J."/>
            <person name="Tsao C.-C."/>
            <person name="Gorovsky M.A."/>
            <person name="Keeling P.J."/>
            <person name="Waller R.F."/>
            <person name="Patron N.J."/>
            <person name="Cherry J.M."/>
            <person name="Stover N.A."/>
            <person name="Krieger C.J."/>
            <person name="del Toro C."/>
            <person name="Ryder H.F."/>
            <person name="Williamson S.C."/>
            <person name="Barbeau R.A."/>
            <person name="Hamilton E.P."/>
            <person name="Orias E."/>
        </authorList>
    </citation>
    <scope>NUCLEOTIDE SEQUENCE [LARGE SCALE GENOMIC DNA]</scope>
    <source>
        <strain evidence="10">SB210</strain>
    </source>
</reference>
<evidence type="ECO:0000256" key="6">
    <source>
        <dbReference type="ARBA" id="ARBA00038179"/>
    </source>
</evidence>